<organism evidence="3 4">
    <name type="scientific">Nocardioides lentus</name>
    <dbReference type="NCBI Taxonomy" id="338077"/>
    <lineage>
        <taxon>Bacteria</taxon>
        <taxon>Bacillati</taxon>
        <taxon>Actinomycetota</taxon>
        <taxon>Actinomycetes</taxon>
        <taxon>Propionibacteriales</taxon>
        <taxon>Nocardioidaceae</taxon>
        <taxon>Nocardioides</taxon>
    </lineage>
</organism>
<dbReference type="InterPro" id="IPR036641">
    <property type="entry name" value="HPT_dom_sf"/>
</dbReference>
<dbReference type="InterPro" id="IPR008207">
    <property type="entry name" value="Sig_transdc_His_kin_Hpt_dom"/>
</dbReference>
<gene>
    <name evidence="3" type="ORF">GCM10009737_32960</name>
</gene>
<evidence type="ECO:0000313" key="4">
    <source>
        <dbReference type="Proteomes" id="UP001501612"/>
    </source>
</evidence>
<sequence length="128" mass="13606">MAPEDTSAGSAALDAAALDPSALGKLASDMEDESFARAFARRYQALLDRRVTRIDDALTEADLDKAMDALLSLKVSSTTAGTRELAALAGEIETDVRRMDLGSARRRADALRTAARRADAALSDYLSS</sequence>
<comment type="caution">
    <text evidence="3">The sequence shown here is derived from an EMBL/GenBank/DDBJ whole genome shotgun (WGS) entry which is preliminary data.</text>
</comment>
<name>A0ABP5B2L3_9ACTN</name>
<dbReference type="EMBL" id="BAAAMY010000010">
    <property type="protein sequence ID" value="GAA1928491.1"/>
    <property type="molecule type" value="Genomic_DNA"/>
</dbReference>
<dbReference type="Proteomes" id="UP001501612">
    <property type="component" value="Unassembled WGS sequence"/>
</dbReference>
<feature type="domain" description="HPt" evidence="2">
    <location>
        <begin position="32"/>
        <end position="125"/>
    </location>
</feature>
<reference evidence="4" key="1">
    <citation type="journal article" date="2019" name="Int. J. Syst. Evol. Microbiol.">
        <title>The Global Catalogue of Microorganisms (GCM) 10K type strain sequencing project: providing services to taxonomists for standard genome sequencing and annotation.</title>
        <authorList>
            <consortium name="The Broad Institute Genomics Platform"/>
            <consortium name="The Broad Institute Genome Sequencing Center for Infectious Disease"/>
            <person name="Wu L."/>
            <person name="Ma J."/>
        </authorList>
    </citation>
    <scope>NUCLEOTIDE SEQUENCE [LARGE SCALE GENOMIC DNA]</scope>
    <source>
        <strain evidence="4">JCM 14046</strain>
    </source>
</reference>
<evidence type="ECO:0000259" key="2">
    <source>
        <dbReference type="PROSITE" id="PS50894"/>
    </source>
</evidence>
<dbReference type="PROSITE" id="PS50894">
    <property type="entry name" value="HPT"/>
    <property type="match status" value="1"/>
</dbReference>
<accession>A0ABP5B2L3</accession>
<dbReference type="Gene3D" id="1.20.120.160">
    <property type="entry name" value="HPT domain"/>
    <property type="match status" value="1"/>
</dbReference>
<dbReference type="SUPFAM" id="SSF47226">
    <property type="entry name" value="Histidine-containing phosphotransfer domain, HPT domain"/>
    <property type="match status" value="1"/>
</dbReference>
<protein>
    <recommendedName>
        <fullName evidence="2">HPt domain-containing protein</fullName>
    </recommendedName>
</protein>
<dbReference type="RefSeq" id="WP_344008728.1">
    <property type="nucleotide sequence ID" value="NZ_BAAAMY010000010.1"/>
</dbReference>
<evidence type="ECO:0000256" key="1">
    <source>
        <dbReference type="PROSITE-ProRule" id="PRU00110"/>
    </source>
</evidence>
<comment type="caution">
    <text evidence="1">Lacks conserved residue(s) required for the propagation of feature annotation.</text>
</comment>
<keyword evidence="4" id="KW-1185">Reference proteome</keyword>
<proteinExistence type="predicted"/>
<evidence type="ECO:0000313" key="3">
    <source>
        <dbReference type="EMBL" id="GAA1928491.1"/>
    </source>
</evidence>